<evidence type="ECO:0000313" key="1">
    <source>
        <dbReference type="EMBL" id="OSX56783.1"/>
    </source>
</evidence>
<feature type="non-terminal residue" evidence="1">
    <location>
        <position position="1"/>
    </location>
</feature>
<dbReference type="GeneID" id="36332342"/>
<sequence length="203" mass="22401">NHAAQGPMLVCQNIIPVISQGEKKTSHRVREIDENESTSITKWGLYVHKRASRAYHTIPEGKPGGFQHRQVGGFYRRLNNGSSRKSAHIRGSCIIGAQCKSRRSSMVVSRRQCQHVDHAADSLGLLLSHSGAQYESYLKCEVEQESAAMPSFSLCSEEAVGYKAITWSCRDAWIFLDDRAVVRCLYAAVPPGPSSIDQSPNGV</sequence>
<dbReference type="Proteomes" id="UP000194127">
    <property type="component" value="Unassembled WGS sequence"/>
</dbReference>
<evidence type="ECO:0000313" key="2">
    <source>
        <dbReference type="Proteomes" id="UP000194127"/>
    </source>
</evidence>
<gene>
    <name evidence="1" type="ORF">POSPLADRAFT_1159056</name>
</gene>
<reference evidence="1 2" key="1">
    <citation type="submission" date="2017-04" db="EMBL/GenBank/DDBJ databases">
        <title>Genome Sequence of the Model Brown-Rot Fungus Postia placenta SB12.</title>
        <authorList>
            <consortium name="DOE Joint Genome Institute"/>
            <person name="Gaskell J."/>
            <person name="Kersten P."/>
            <person name="Larrondo L.F."/>
            <person name="Canessa P."/>
            <person name="Martinez D."/>
            <person name="Hibbett D."/>
            <person name="Schmoll M."/>
            <person name="Kubicek C.P."/>
            <person name="Martinez A.T."/>
            <person name="Yadav J."/>
            <person name="Master E."/>
            <person name="Magnuson J.K."/>
            <person name="James T."/>
            <person name="Yaver D."/>
            <person name="Berka R."/>
            <person name="Labutti K."/>
            <person name="Lipzen A."/>
            <person name="Aerts A."/>
            <person name="Barry K."/>
            <person name="Henrissat B."/>
            <person name="Blanchette R."/>
            <person name="Grigoriev I."/>
            <person name="Cullen D."/>
        </authorList>
    </citation>
    <scope>NUCLEOTIDE SEQUENCE [LARGE SCALE GENOMIC DNA]</scope>
    <source>
        <strain evidence="1 2">MAD-698-R-SB12</strain>
    </source>
</reference>
<dbReference type="AlphaFoldDB" id="A0A1X6ML45"/>
<organism evidence="1 2">
    <name type="scientific">Postia placenta MAD-698-R-SB12</name>
    <dbReference type="NCBI Taxonomy" id="670580"/>
    <lineage>
        <taxon>Eukaryota</taxon>
        <taxon>Fungi</taxon>
        <taxon>Dikarya</taxon>
        <taxon>Basidiomycota</taxon>
        <taxon>Agaricomycotina</taxon>
        <taxon>Agaricomycetes</taxon>
        <taxon>Polyporales</taxon>
        <taxon>Adustoporiaceae</taxon>
        <taxon>Rhodonia</taxon>
    </lineage>
</organism>
<dbReference type="EMBL" id="KZ110611">
    <property type="protein sequence ID" value="OSX56783.1"/>
    <property type="molecule type" value="Genomic_DNA"/>
</dbReference>
<protein>
    <submittedName>
        <fullName evidence="1">Uncharacterized protein</fullName>
    </submittedName>
</protein>
<name>A0A1X6ML45_9APHY</name>
<dbReference type="RefSeq" id="XP_024333577.1">
    <property type="nucleotide sequence ID" value="XM_024487393.1"/>
</dbReference>
<proteinExistence type="predicted"/>
<keyword evidence="2" id="KW-1185">Reference proteome</keyword>
<accession>A0A1X6ML45</accession>